<feature type="signal peptide" evidence="1">
    <location>
        <begin position="1"/>
        <end position="21"/>
    </location>
</feature>
<dbReference type="PRINTS" id="PR00838">
    <property type="entry name" value="V5ALLERGEN"/>
</dbReference>
<dbReference type="SUPFAM" id="SSF55797">
    <property type="entry name" value="PR-1-like"/>
    <property type="match status" value="1"/>
</dbReference>
<gene>
    <name evidence="3" type="ORF">MSPICULIGERA_LOCUS12602</name>
</gene>
<dbReference type="InterPro" id="IPR035940">
    <property type="entry name" value="CAP_sf"/>
</dbReference>
<keyword evidence="4" id="KW-1185">Reference proteome</keyword>
<dbReference type="Proteomes" id="UP001177023">
    <property type="component" value="Unassembled WGS sequence"/>
</dbReference>
<name>A0AA36G663_9BILA</name>
<sequence>MGMHSILAAVGLVALLGAASAVVFPTAQQTEIMNVHNNFRSNLSKGTYKAKDGTVFAKATNMRQMVWNSTLATKASAYANTYPGLKHSGAAGVGENLYIVWGGRLNGLGAAGSNAWANEFYTYGPVGYTFSSNTGHATQMAWATTTAVGCGYQYCTRDKSYFVVCNYWPPGNYIGQKAYEQGTTCSKCPTGTKCTLATGLCA</sequence>
<feature type="chain" id="PRO_5041441783" description="SCP domain-containing protein" evidence="1">
    <location>
        <begin position="22"/>
        <end position="202"/>
    </location>
</feature>
<reference evidence="3" key="1">
    <citation type="submission" date="2023-06" db="EMBL/GenBank/DDBJ databases">
        <authorList>
            <person name="Delattre M."/>
        </authorList>
    </citation>
    <scope>NUCLEOTIDE SEQUENCE</scope>
    <source>
        <strain evidence="3">AF72</strain>
    </source>
</reference>
<evidence type="ECO:0000313" key="4">
    <source>
        <dbReference type="Proteomes" id="UP001177023"/>
    </source>
</evidence>
<dbReference type="SMART" id="SM00198">
    <property type="entry name" value="SCP"/>
    <property type="match status" value="1"/>
</dbReference>
<keyword evidence="1" id="KW-0732">Signal</keyword>
<dbReference type="InterPro" id="IPR014044">
    <property type="entry name" value="CAP_dom"/>
</dbReference>
<dbReference type="GO" id="GO:0005576">
    <property type="term" value="C:extracellular region"/>
    <property type="evidence" value="ECO:0007669"/>
    <property type="project" value="InterPro"/>
</dbReference>
<feature type="non-terminal residue" evidence="3">
    <location>
        <position position="202"/>
    </location>
</feature>
<dbReference type="PRINTS" id="PR00837">
    <property type="entry name" value="V5TPXLIKE"/>
</dbReference>
<dbReference type="InterPro" id="IPR018244">
    <property type="entry name" value="Allrgn_V5/Tpx1_CS"/>
</dbReference>
<dbReference type="CDD" id="cd05380">
    <property type="entry name" value="CAP_euk"/>
    <property type="match status" value="1"/>
</dbReference>
<dbReference type="InterPro" id="IPR001283">
    <property type="entry name" value="CRISP-related"/>
</dbReference>
<dbReference type="Gene3D" id="3.40.33.10">
    <property type="entry name" value="CAP"/>
    <property type="match status" value="1"/>
</dbReference>
<comment type="caution">
    <text evidence="3">The sequence shown here is derived from an EMBL/GenBank/DDBJ whole genome shotgun (WGS) entry which is preliminary data.</text>
</comment>
<protein>
    <recommendedName>
        <fullName evidence="2">SCP domain-containing protein</fullName>
    </recommendedName>
</protein>
<organism evidence="3 4">
    <name type="scientific">Mesorhabditis spiculigera</name>
    <dbReference type="NCBI Taxonomy" id="96644"/>
    <lineage>
        <taxon>Eukaryota</taxon>
        <taxon>Metazoa</taxon>
        <taxon>Ecdysozoa</taxon>
        <taxon>Nematoda</taxon>
        <taxon>Chromadorea</taxon>
        <taxon>Rhabditida</taxon>
        <taxon>Rhabditina</taxon>
        <taxon>Rhabditomorpha</taxon>
        <taxon>Rhabditoidea</taxon>
        <taxon>Rhabditidae</taxon>
        <taxon>Mesorhabditinae</taxon>
        <taxon>Mesorhabditis</taxon>
    </lineage>
</organism>
<proteinExistence type="predicted"/>
<evidence type="ECO:0000256" key="1">
    <source>
        <dbReference type="SAM" id="SignalP"/>
    </source>
</evidence>
<dbReference type="Pfam" id="PF00188">
    <property type="entry name" value="CAP"/>
    <property type="match status" value="1"/>
</dbReference>
<feature type="domain" description="SCP" evidence="2">
    <location>
        <begin position="27"/>
        <end position="175"/>
    </location>
</feature>
<evidence type="ECO:0000313" key="3">
    <source>
        <dbReference type="EMBL" id="CAJ0574262.1"/>
    </source>
</evidence>
<dbReference type="InterPro" id="IPR002413">
    <property type="entry name" value="V5_allergen-like"/>
</dbReference>
<dbReference type="AlphaFoldDB" id="A0AA36G663"/>
<dbReference type="PANTHER" id="PTHR10334">
    <property type="entry name" value="CYSTEINE-RICH SECRETORY PROTEIN-RELATED"/>
    <property type="match status" value="1"/>
</dbReference>
<accession>A0AA36G663</accession>
<evidence type="ECO:0000259" key="2">
    <source>
        <dbReference type="SMART" id="SM00198"/>
    </source>
</evidence>
<dbReference type="PROSITE" id="PS01010">
    <property type="entry name" value="CRISP_2"/>
    <property type="match status" value="1"/>
</dbReference>
<dbReference type="EMBL" id="CATQJA010002628">
    <property type="protein sequence ID" value="CAJ0574262.1"/>
    <property type="molecule type" value="Genomic_DNA"/>
</dbReference>